<dbReference type="PROSITE" id="PS51898">
    <property type="entry name" value="TYR_RECOMBINASE"/>
    <property type="match status" value="1"/>
</dbReference>
<evidence type="ECO:0000256" key="1">
    <source>
        <dbReference type="ARBA" id="ARBA00008857"/>
    </source>
</evidence>
<dbReference type="Gene3D" id="1.10.443.10">
    <property type="entry name" value="Intergrase catalytic core"/>
    <property type="match status" value="1"/>
</dbReference>
<dbReference type="InterPro" id="IPR011010">
    <property type="entry name" value="DNA_brk_join_enz"/>
</dbReference>
<keyword evidence="3" id="KW-0233">DNA recombination</keyword>
<protein>
    <submittedName>
        <fullName evidence="5">Tyrosine-type recombinase/integrase</fullName>
    </submittedName>
</protein>
<dbReference type="InterPro" id="IPR013762">
    <property type="entry name" value="Integrase-like_cat_sf"/>
</dbReference>
<comment type="similarity">
    <text evidence="1">Belongs to the 'phage' integrase family.</text>
</comment>
<dbReference type="InterPro" id="IPR002104">
    <property type="entry name" value="Integrase_catalytic"/>
</dbReference>
<dbReference type="PANTHER" id="PTHR30349">
    <property type="entry name" value="PHAGE INTEGRASE-RELATED"/>
    <property type="match status" value="1"/>
</dbReference>
<dbReference type="Pfam" id="PF00589">
    <property type="entry name" value="Phage_integrase"/>
    <property type="match status" value="1"/>
</dbReference>
<dbReference type="EMBL" id="JAPJDO010000045">
    <property type="protein sequence ID" value="MCX2940704.1"/>
    <property type="molecule type" value="Genomic_DNA"/>
</dbReference>
<reference evidence="5 6" key="1">
    <citation type="submission" date="2022-11" db="EMBL/GenBank/DDBJ databases">
        <title>Mycobacterium sp. nov.</title>
        <authorList>
            <person name="Papic B."/>
            <person name="Spicic S."/>
            <person name="Duvnjak S."/>
        </authorList>
    </citation>
    <scope>NUCLEOTIDE SEQUENCE [LARGE SCALE GENOMIC DNA]</scope>
    <source>
        <strain evidence="5 6">CVI_P4</strain>
    </source>
</reference>
<dbReference type="SUPFAM" id="SSF56349">
    <property type="entry name" value="DNA breaking-rejoining enzymes"/>
    <property type="match status" value="1"/>
</dbReference>
<dbReference type="Proteomes" id="UP001300745">
    <property type="component" value="Unassembled WGS sequence"/>
</dbReference>
<sequence length="689" mass="77721">MTAPSVTPAGSSGLLSKLMGSVRSEFRSDVLEFGPTDPVFGGAACRVTGCERAARGRGLCQGHLQRWNDQGRPDQARFAASTDPRWRRQQPNQRCRVPDCYFGSARGGMCGLHAQRWERAGCPDLHAWLAQPQPFTRPTAGATCRISHCELWPQATSPFCQTHTNTWKVNGRPDIDEFADRFATNTPLAGEVIRLDRLAGQLKLEMQYVLQRRHDDRQGKLTPDVVMRVVRALAAAEVGSLLDHGEDAWRERTRLTINDSRSRGFLGYACRVITDLAQGGGWEAEYSSDVWRMRRLGYDGDRTLRFTAISQPWLRELAKRWVRWRLSTGMGLEAGGGRPVVVLTRFAGFLADIGVERIDGIDRSVLERYLADLRGDSLHAQRRGAHIGLLNRFFAAIRQHRWETALPADTMFFTEDYPKREERLPRALAEQVMAQLEDPANLARFADPAHRLITIILMRCGLRITDALRLRSDCVVADAEGAPYVRYFNHKMKRDALVPIDEQLPELIAEHRIRTTERWPAGTPGLFPRPTKNIDGAYPIASPTYRMALLRWLSVCDIRDAHGQPVHLTPHQWRHTLGTRLINRDVPQEVVRRILDHDSAQMTGHYARLHDTTVRRQWEAARKVDIHGATISFDPDGPIAEASWAKQRLGRATQALPNGYCGLPVQQSCPHANALLTELTRPTAWRDAA</sequence>
<dbReference type="InterPro" id="IPR050090">
    <property type="entry name" value="Tyrosine_recombinase_XerCD"/>
</dbReference>
<accession>A0ABT3SNH6</accession>
<evidence type="ECO:0000256" key="3">
    <source>
        <dbReference type="ARBA" id="ARBA00023172"/>
    </source>
</evidence>
<evidence type="ECO:0000259" key="4">
    <source>
        <dbReference type="PROSITE" id="PS51898"/>
    </source>
</evidence>
<comment type="caution">
    <text evidence="5">The sequence shown here is derived from an EMBL/GenBank/DDBJ whole genome shotgun (WGS) entry which is preliminary data.</text>
</comment>
<keyword evidence="2" id="KW-0238">DNA-binding</keyword>
<organism evidence="5 6">
    <name type="scientific">Mycobacterium pinniadriaticum</name>
    <dbReference type="NCBI Taxonomy" id="2994102"/>
    <lineage>
        <taxon>Bacteria</taxon>
        <taxon>Bacillati</taxon>
        <taxon>Actinomycetota</taxon>
        <taxon>Actinomycetes</taxon>
        <taxon>Mycobacteriales</taxon>
        <taxon>Mycobacteriaceae</taxon>
        <taxon>Mycobacterium</taxon>
    </lineage>
</organism>
<evidence type="ECO:0000256" key="2">
    <source>
        <dbReference type="ARBA" id="ARBA00023125"/>
    </source>
</evidence>
<name>A0ABT3SNH6_9MYCO</name>
<dbReference type="RefSeq" id="WP_266000540.1">
    <property type="nucleotide sequence ID" value="NZ_JAPJDN010000045.1"/>
</dbReference>
<proteinExistence type="inferred from homology"/>
<dbReference type="PANTHER" id="PTHR30349:SF41">
    <property type="entry name" value="INTEGRASE_RECOMBINASE PROTEIN MJ0367-RELATED"/>
    <property type="match status" value="1"/>
</dbReference>
<gene>
    <name evidence="5" type="ORF">ORI27_28840</name>
</gene>
<evidence type="ECO:0000313" key="5">
    <source>
        <dbReference type="EMBL" id="MCX2940704.1"/>
    </source>
</evidence>
<keyword evidence="6" id="KW-1185">Reference proteome</keyword>
<feature type="domain" description="Tyr recombinase" evidence="4">
    <location>
        <begin position="423"/>
        <end position="622"/>
    </location>
</feature>
<evidence type="ECO:0000313" key="6">
    <source>
        <dbReference type="Proteomes" id="UP001300745"/>
    </source>
</evidence>